<dbReference type="PANTHER" id="PTHR30372:SF4">
    <property type="entry name" value="LIPID-A-DISACCHARIDE SYNTHASE, MITOCHONDRIAL-RELATED"/>
    <property type="match status" value="1"/>
</dbReference>
<dbReference type="EMBL" id="CP042261">
    <property type="protein sequence ID" value="QDY69327.1"/>
    <property type="molecule type" value="Genomic_DNA"/>
</dbReference>
<evidence type="ECO:0000256" key="6">
    <source>
        <dbReference type="ARBA" id="ARBA00022556"/>
    </source>
</evidence>
<dbReference type="HAMAP" id="MF_00392">
    <property type="entry name" value="LpxB"/>
    <property type="match status" value="1"/>
</dbReference>
<comment type="catalytic activity">
    <reaction evidence="10 11">
        <text>a lipid X + a UDP-2-N,3-O-bis[(3R)-3-hydroxyacyl]-alpha-D-glucosamine = a lipid A disaccharide + UDP + H(+)</text>
        <dbReference type="Rhea" id="RHEA:67828"/>
        <dbReference type="ChEBI" id="CHEBI:15378"/>
        <dbReference type="ChEBI" id="CHEBI:58223"/>
        <dbReference type="ChEBI" id="CHEBI:137748"/>
        <dbReference type="ChEBI" id="CHEBI:176338"/>
        <dbReference type="ChEBI" id="CHEBI:176343"/>
        <dbReference type="EC" id="2.4.1.182"/>
    </reaction>
</comment>
<keyword evidence="5 11" id="KW-0444">Lipid biosynthesis</keyword>
<dbReference type="SUPFAM" id="SSF53756">
    <property type="entry name" value="UDP-Glycosyltransferase/glycogen phosphorylase"/>
    <property type="match status" value="1"/>
</dbReference>
<dbReference type="GO" id="GO:0008915">
    <property type="term" value="F:lipid-A-disaccharide synthase activity"/>
    <property type="evidence" value="ECO:0007669"/>
    <property type="project" value="UniProtKB-UniRule"/>
</dbReference>
<comment type="function">
    <text evidence="1 11">Condensation of UDP-2,3-diacylglucosamine and 2,3-diacylglucosamine-1-phosphate to form lipid A disaccharide, a precursor of lipid A, a phosphorylated glycolipid that anchors the lipopolysaccharide to the outer membrane of the cell.</text>
</comment>
<dbReference type="GO" id="GO:0005543">
    <property type="term" value="F:phospholipid binding"/>
    <property type="evidence" value="ECO:0007669"/>
    <property type="project" value="TreeGrafter"/>
</dbReference>
<keyword evidence="7 11" id="KW-0328">Glycosyltransferase</keyword>
<evidence type="ECO:0000256" key="5">
    <source>
        <dbReference type="ARBA" id="ARBA00022516"/>
    </source>
</evidence>
<evidence type="ECO:0000256" key="1">
    <source>
        <dbReference type="ARBA" id="ARBA00002056"/>
    </source>
</evidence>
<dbReference type="InterPro" id="IPR003835">
    <property type="entry name" value="Glyco_trans_19"/>
</dbReference>
<dbReference type="PANTHER" id="PTHR30372">
    <property type="entry name" value="LIPID-A-DISACCHARIDE SYNTHASE"/>
    <property type="match status" value="1"/>
</dbReference>
<name>A0A5B8J488_9RHOB</name>
<organism evidence="12 13">
    <name type="scientific">Qingshengfaniella alkalisoli</name>
    <dbReference type="NCBI Taxonomy" id="2599296"/>
    <lineage>
        <taxon>Bacteria</taxon>
        <taxon>Pseudomonadati</taxon>
        <taxon>Pseudomonadota</taxon>
        <taxon>Alphaproteobacteria</taxon>
        <taxon>Rhodobacterales</taxon>
        <taxon>Paracoccaceae</taxon>
        <taxon>Qingshengfaniella</taxon>
    </lineage>
</organism>
<dbReference type="UniPathway" id="UPA00973"/>
<dbReference type="KEGG" id="lit:FPZ52_06585"/>
<keyword evidence="13" id="KW-1185">Reference proteome</keyword>
<evidence type="ECO:0000256" key="4">
    <source>
        <dbReference type="ARBA" id="ARBA00020902"/>
    </source>
</evidence>
<keyword evidence="9 11" id="KW-0443">Lipid metabolism</keyword>
<keyword evidence="8 11" id="KW-0808">Transferase</keyword>
<gene>
    <name evidence="11 12" type="primary">lpxB</name>
    <name evidence="12" type="ORF">FPZ52_06585</name>
</gene>
<protein>
    <recommendedName>
        <fullName evidence="4 11">Lipid-A-disaccharide synthase</fullName>
        <ecNumber evidence="3 11">2.4.1.182</ecNumber>
    </recommendedName>
</protein>
<evidence type="ECO:0000313" key="13">
    <source>
        <dbReference type="Proteomes" id="UP000318483"/>
    </source>
</evidence>
<evidence type="ECO:0000256" key="11">
    <source>
        <dbReference type="HAMAP-Rule" id="MF_00392"/>
    </source>
</evidence>
<evidence type="ECO:0000256" key="8">
    <source>
        <dbReference type="ARBA" id="ARBA00022679"/>
    </source>
</evidence>
<dbReference type="AlphaFoldDB" id="A0A5B8J488"/>
<sequence>MTRVFLIAGEASGDALGAALMVGLKQLEPQIAFSGVAGPQMLAEGMTSLFPMEELSVMGLAEVLPRYRHLKRRIAETARAVLDEKPDVMVTIDSPDFSLRVAKIVKTADPSIRTVHYVAPSVWAWRAGRAKKMAAMIDQVLALLPFEPPYMEAEGMRCDFVGHPIVAQEQPSDQQVTELRDELGIPDYAKVLAILPGSRSGEVKRLMPVFRQVVKRLSDEIPDLEFVLPAAPGVVAMVANTLQDWPVQVHMLDPRDRSSAEVEHRKRCLFRLADTALAASGTVSLELAAAETPMVIAYDMNWLTRQIIWRMVRIDTVTLVNLVSETRVVPEFLGTDCRADLIAPALSHTLSAPAEQLEAARLTMERLGAGQESPGLRAARAVLDGLGSAHNQ</sequence>
<proteinExistence type="inferred from homology"/>
<dbReference type="GO" id="GO:0016020">
    <property type="term" value="C:membrane"/>
    <property type="evidence" value="ECO:0007669"/>
    <property type="project" value="GOC"/>
</dbReference>
<keyword evidence="6 11" id="KW-0441">Lipid A biosynthesis</keyword>
<evidence type="ECO:0000256" key="2">
    <source>
        <dbReference type="ARBA" id="ARBA00007868"/>
    </source>
</evidence>
<evidence type="ECO:0000256" key="7">
    <source>
        <dbReference type="ARBA" id="ARBA00022676"/>
    </source>
</evidence>
<evidence type="ECO:0000256" key="9">
    <source>
        <dbReference type="ARBA" id="ARBA00023098"/>
    </source>
</evidence>
<accession>A0A5B8J488</accession>
<dbReference type="Pfam" id="PF02684">
    <property type="entry name" value="LpxB"/>
    <property type="match status" value="1"/>
</dbReference>
<reference evidence="12 13" key="1">
    <citation type="submission" date="2019-07" db="EMBL/GenBank/DDBJ databases">
        <title>Litoreibacter alkalisoli sp. nov., isolated from saline-alkaline soil.</title>
        <authorList>
            <person name="Wang S."/>
            <person name="Xu L."/>
            <person name="Xing Y.-T."/>
            <person name="Sun J.-Q."/>
        </authorList>
    </citation>
    <scope>NUCLEOTIDE SEQUENCE [LARGE SCALE GENOMIC DNA]</scope>
    <source>
        <strain evidence="12 13">LN3S51</strain>
    </source>
</reference>
<dbReference type="RefSeq" id="WP_146364706.1">
    <property type="nucleotide sequence ID" value="NZ_CP042261.1"/>
</dbReference>
<dbReference type="OrthoDB" id="9801642at2"/>
<dbReference type="Proteomes" id="UP000318483">
    <property type="component" value="Chromosome"/>
</dbReference>
<evidence type="ECO:0000313" key="12">
    <source>
        <dbReference type="EMBL" id="QDY69327.1"/>
    </source>
</evidence>
<comment type="similarity">
    <text evidence="2 11">Belongs to the LpxB family.</text>
</comment>
<dbReference type="GO" id="GO:0009245">
    <property type="term" value="P:lipid A biosynthetic process"/>
    <property type="evidence" value="ECO:0007669"/>
    <property type="project" value="UniProtKB-UniRule"/>
</dbReference>
<comment type="pathway">
    <text evidence="11">Bacterial outer membrane biogenesis; LPS lipid A biosynthesis.</text>
</comment>
<dbReference type="NCBIfam" id="TIGR00215">
    <property type="entry name" value="lpxB"/>
    <property type="match status" value="1"/>
</dbReference>
<dbReference type="EC" id="2.4.1.182" evidence="3 11"/>
<evidence type="ECO:0000256" key="3">
    <source>
        <dbReference type="ARBA" id="ARBA00012687"/>
    </source>
</evidence>
<evidence type="ECO:0000256" key="10">
    <source>
        <dbReference type="ARBA" id="ARBA00048975"/>
    </source>
</evidence>